<evidence type="ECO:0000256" key="5">
    <source>
        <dbReference type="SAM" id="MobiDB-lite"/>
    </source>
</evidence>
<dbReference type="InParanoid" id="A0A0D1XL44"/>
<dbReference type="SUPFAM" id="SSF48371">
    <property type="entry name" value="ARM repeat"/>
    <property type="match status" value="3"/>
</dbReference>
<dbReference type="Pfam" id="PF24984">
    <property type="entry name" value="HEAT_EF3_GNC1"/>
    <property type="match status" value="1"/>
</dbReference>
<dbReference type="SMART" id="SM01349">
    <property type="entry name" value="TOG"/>
    <property type="match status" value="2"/>
</dbReference>
<dbReference type="GeneID" id="27313699"/>
<dbReference type="PANTHER" id="PTHR23346:SF7">
    <property type="entry name" value="STALLED RIBOSOME SENSOR GCN1"/>
    <property type="match status" value="1"/>
</dbReference>
<feature type="region of interest" description="Disordered" evidence="5">
    <location>
        <begin position="2636"/>
        <end position="2677"/>
    </location>
</feature>
<feature type="repeat" description="HEAT" evidence="4">
    <location>
        <begin position="1523"/>
        <end position="1560"/>
    </location>
</feature>
<keyword evidence="8" id="KW-1185">Reference proteome</keyword>
<dbReference type="PANTHER" id="PTHR23346">
    <property type="entry name" value="TRANSLATIONAL ACTIVATOR GCN1-RELATED"/>
    <property type="match status" value="1"/>
</dbReference>
<accession>A0A0D1XL44</accession>
<organism evidence="7 8">
    <name type="scientific">Verruconis gallopava</name>
    <dbReference type="NCBI Taxonomy" id="253628"/>
    <lineage>
        <taxon>Eukaryota</taxon>
        <taxon>Fungi</taxon>
        <taxon>Dikarya</taxon>
        <taxon>Ascomycota</taxon>
        <taxon>Pezizomycotina</taxon>
        <taxon>Dothideomycetes</taxon>
        <taxon>Pleosporomycetidae</taxon>
        <taxon>Venturiales</taxon>
        <taxon>Sympoventuriaceae</taxon>
        <taxon>Verruconis</taxon>
    </lineage>
</organism>
<dbReference type="STRING" id="253628.A0A0D1XL44"/>
<evidence type="ECO:0000313" key="7">
    <source>
        <dbReference type="EMBL" id="KIW03081.1"/>
    </source>
</evidence>
<dbReference type="InterPro" id="IPR011989">
    <property type="entry name" value="ARM-like"/>
</dbReference>
<dbReference type="InterPro" id="IPR034085">
    <property type="entry name" value="TOG"/>
</dbReference>
<dbReference type="HOGENOM" id="CLU_000504_1_1_1"/>
<dbReference type="InterPro" id="IPR021133">
    <property type="entry name" value="HEAT_type_2"/>
</dbReference>
<dbReference type="FunFam" id="1.25.10.10:FF:000090">
    <property type="entry name" value="eIF-2-alpha kinase activator GCN1"/>
    <property type="match status" value="1"/>
</dbReference>
<dbReference type="InterPro" id="IPR056809">
    <property type="entry name" value="HEAT_GCN1_fung"/>
</dbReference>
<dbReference type="Pfam" id="PF23271">
    <property type="entry name" value="HEAT_GCN1"/>
    <property type="match status" value="2"/>
</dbReference>
<dbReference type="VEuPathDB" id="FungiDB:PV09_05726"/>
<dbReference type="GO" id="GO:1904688">
    <property type="term" value="P:regulation of cytoplasmic translational initiation"/>
    <property type="evidence" value="ECO:0007669"/>
    <property type="project" value="UniProtKB-ARBA"/>
</dbReference>
<dbReference type="Pfam" id="PF24916">
    <property type="entry name" value="HEAT_GCN1_fung"/>
    <property type="match status" value="1"/>
</dbReference>
<dbReference type="RefSeq" id="XP_016212950.1">
    <property type="nucleotide sequence ID" value="XM_016359271.1"/>
</dbReference>
<dbReference type="Pfam" id="PF25801">
    <property type="entry name" value="HEAT_GCN1_C_2"/>
    <property type="match status" value="1"/>
</dbReference>
<dbReference type="InterPro" id="IPR056810">
    <property type="entry name" value="GNC1-like_N"/>
</dbReference>
<feature type="domain" description="TOG" evidence="6">
    <location>
        <begin position="1346"/>
        <end position="1582"/>
    </location>
</feature>
<reference evidence="7 8" key="1">
    <citation type="submission" date="2015-01" db="EMBL/GenBank/DDBJ databases">
        <title>The Genome Sequence of Ochroconis gallopava CBS43764.</title>
        <authorList>
            <consortium name="The Broad Institute Genomics Platform"/>
            <person name="Cuomo C."/>
            <person name="de Hoog S."/>
            <person name="Gorbushina A."/>
            <person name="Stielow B."/>
            <person name="Teixiera M."/>
            <person name="Abouelleil A."/>
            <person name="Chapman S.B."/>
            <person name="Priest M."/>
            <person name="Young S.K."/>
            <person name="Wortman J."/>
            <person name="Nusbaum C."/>
            <person name="Birren B."/>
        </authorList>
    </citation>
    <scope>NUCLEOTIDE SEQUENCE [LARGE SCALE GENOMIC DNA]</scope>
    <source>
        <strain evidence="7 8">CBS 43764</strain>
    </source>
</reference>
<dbReference type="OrthoDB" id="5148094at2759"/>
<dbReference type="GO" id="GO:0034198">
    <property type="term" value="P:cellular response to amino acid starvation"/>
    <property type="evidence" value="ECO:0007669"/>
    <property type="project" value="TreeGrafter"/>
</dbReference>
<protein>
    <recommendedName>
        <fullName evidence="3">eIF-2-alpha kinase activator GCN1</fullName>
    </recommendedName>
</protein>
<dbReference type="InterPro" id="IPR057546">
    <property type="entry name" value="HEAT_GCN1"/>
</dbReference>
<dbReference type="PROSITE" id="PS50077">
    <property type="entry name" value="HEAT_REPEAT"/>
    <property type="match status" value="3"/>
</dbReference>
<dbReference type="GO" id="GO:0005829">
    <property type="term" value="C:cytosol"/>
    <property type="evidence" value="ECO:0007669"/>
    <property type="project" value="TreeGrafter"/>
</dbReference>
<dbReference type="Pfam" id="PF12074">
    <property type="entry name" value="Gcn1_N"/>
    <property type="match status" value="1"/>
</dbReference>
<evidence type="ECO:0000256" key="2">
    <source>
        <dbReference type="ARBA" id="ARBA00022737"/>
    </source>
</evidence>
<dbReference type="EMBL" id="KN847546">
    <property type="protein sequence ID" value="KIW03081.1"/>
    <property type="molecule type" value="Genomic_DNA"/>
</dbReference>
<dbReference type="GO" id="GO:0030295">
    <property type="term" value="F:protein kinase activator activity"/>
    <property type="evidence" value="ECO:0007669"/>
    <property type="project" value="UniProtKB-ARBA"/>
</dbReference>
<evidence type="ECO:0000313" key="8">
    <source>
        <dbReference type="Proteomes" id="UP000053259"/>
    </source>
</evidence>
<name>A0A0D1XL44_9PEZI</name>
<comment type="similarity">
    <text evidence="1">Belongs to the GCN1 family.</text>
</comment>
<evidence type="ECO:0000256" key="4">
    <source>
        <dbReference type="PROSITE-ProRule" id="PRU00103"/>
    </source>
</evidence>
<proteinExistence type="inferred from homology"/>
<evidence type="ECO:0000259" key="6">
    <source>
        <dbReference type="SMART" id="SM01349"/>
    </source>
</evidence>
<sequence length="2677" mass="292003">MGEQLDGSPKVDQVELEQRLLSSSTKKRIATLENIHRSLEKDVYDEKQVQTLLNLLFETYPLYIDRRSRYAVQDCIVAVAASSKAPNYLSQFVEVLKAEAVKPAIAPGNAFVLTEWFSILLDQFVRQPQLWKKWGLDIVKADASALEICMGSEARPSVKRSALVVTRRGLRRVLSSSIGSKELGAIVGALTAKSTSPTAKYAPILGVVAGVSARLPSVKVAFEALKKDYNGYFIREIIGSRTVLPGHIANGLCDYFECFVTLDDLQNEIIPSVEKAMLRSPEIVLNDLISPMVKALPADIDLSLILQNNLLKPLLSNVKSTNPSIKSGVLQIFHAVAARSHDEVALGKIADEIANPLKTNKVPSADQKVLHAKMLSGLPRSSNVSKKIPSALATVAGKEPNEAALDAESQAIAYHLQYLLSQGTPIEATVQDLFAKGVADKKPTVSKIWALRFADLIWGLKTIEGPSVAFVVAVLAKMLDVYNAVVANPLPAAQSGLASVANVFVALCQEKLHDVKDDKLADLLKKAANTKHALIAEPKPSFLLNFRVYTKLSTEEDLTWGIRALASMSDAVAESKDIAVQDAWSQGFLYFITASGIPHNARKQAARTLSSSYLRAPAKVGSIVVNGIWQWRRHVDLAEKDTAALAAKTGNDNLREVIRSICLSQDSAKSLGADSCPEYPSVLQNQLIDLLVLCHPQLVPRISWIDTCLGVGQDPGRLVVENLDKCLDEVMKVTQDYVGEDAPRVYSAAYDAAADLAFVAPDAAIPKLVKQLENDLDSKQLASIGSTEAAIFRTPEGTPYIDVLASKKHEAPLDKTAKDYDILKFEAELRAQIAQKKGTTKKLTPDEQAKVKAQLEKESAIRKEVAKIDKKLRRGIGFIHSLATTWPTEAELWIVQAVDLLSEVIEAGAGLVVGDAAAMAYLDCAESVTQRLGALRKFIGVATLRAIGVTQLPQELLVEPLQELITRVLYRLRFLGEQRPFDTVTLAYILPLVFLVLQKGGYAAKDSEEADEQLVLALEFVACHTEVAANPRLPRKKLLNSLITSMQRYTQHYKLIKDCFLDYCHNLNPTITDEEIAVILRGTTVPEVPVRTAILQAIDEKLDLSDMGFSQEIWLACHDDVPENVELAQTIWEESEFNDAADTAVNTLPYLESEDRQLKRAAARALSETVSHFMDSFATVLEKLKSIYVEKARPLVPERDEYGMVRKKEVRDPWEARSGVALAFKELAPIFKTDELVGFIRFLVDNGPLADRHDTVRDEMIEAATSIISIKGGTKVEELMEIFENALEGPDRGTEGDKVNEAVIILYGSLARHLKTGDKRVPKVVQRLLTTLSTPSETVQYAVALCLPPLVQTSSEQTGGYVQQMLDELLNSKKYANRRGAAYGLAGIVKGKGIFVLREFRIMSTLSAAVENKKDAGQRQGAFLAYELLAYILGPIFEPYVIQIVPHLLAGFGDANADVRDACLDAAKTCFSNLSSFGVKQVLPTLLEGLDESQWRSKKGACDSLGAMAYLDPQQLAISLPEIIPPLTTVLTDSHKEVRSAANKALQRFGEVISNPEIKSVVNILLKALSDPTKYTEEALDALIKINFMHFLDAPSLALVVRILERGLGERSATKRKASQIIGSLAHLTERKDLIAHLPILVAGLRVAIVDPVPTTRATASKALGSTIEKLGEDALPDLIPSLMNTLKSDTGAGDRLGSAQALSEVLAGLGTQRLEETLPTILQNVASSKPAVREGFMSLFIFLPACFGNSFSNYLNKIIPPILTGLADDVESIRETALRAGRLLVKNFATRAIDLLLPELERGLADDNYRIRLSSVELVGDLLFNLTGISAKAEQDDAEEGAAEAGQSLLDVLGEERRNRVLSAIYICRCDTSGLVRSAAITVWKALVATPRTLKEIVPTLIQLIIRRLASSNMEQKEIAGNALGELIRKAGDGVMATLLPTLEEGLHSTDTDAKQGICIALRELISSASSESLEEHEKRLISVVRTALVDSNSDVREAAAEAFDSLQKILGKKAVDQVLPYLLNLLRSDENAENALAALLTLLNDSTRSNIILPNLLPTLLTTPMTAFNAKAVASLAEVAGGAMTRRLPNVLNTLMDNIVACKDEELKDDLEEAFNGVLLSIDEYDGLNTAMAVMQQLVKNPDHRKRACADLHLAKFFEEWEGDMSRYYPDMIRSLLLSFDDSDVDVVKAAWTALNALTNKRLKKEDMEGLVHSTRQVLQQVGVAGHNLRGFELPKGINAILPIFLQGLMNGTSEQRTQAALAIADIIDRTSPDALKPFVTQITGPLIRVISERSVEVKSAILYTLNALLEKIPTFLKPFLPQLQRTFAKALADTTSETLRIRAAKALGTLITLTPRVDPLIAELVAGSKTQDAGVRAAMFKALYEVVSKAGANMNESSRTAILGLIDTDTEGDDSMTITNAKLLGALIKVLPEDVAATLINNRVLTTHFSKPSILSLNAILAESPDSLVADFCEETVKVICAGIKDSNPSISENAILAAGKYLLTSNSDKSFEVTKPIFEALASVIPPGNPSDVRRLALVVLRTVARNSNELVRPHLALLTPPIFASVRDMVIPVKLAAEACFLALFDVVEEESKVWEKYLASKEAEAIPTGQKRMMQDYFRRVVIRLAGQAKERKEAEGGAGGLGLSGDEVEDEKEVWSVGRVDLGEGTFSDE</sequence>
<feature type="repeat" description="HEAT" evidence="4">
    <location>
        <begin position="1797"/>
        <end position="1835"/>
    </location>
</feature>
<dbReference type="Proteomes" id="UP000053259">
    <property type="component" value="Unassembled WGS sequence"/>
</dbReference>
<gene>
    <name evidence="7" type="ORF">PV09_05726</name>
</gene>
<feature type="domain" description="TOG" evidence="6">
    <location>
        <begin position="1669"/>
        <end position="1919"/>
    </location>
</feature>
<dbReference type="InterPro" id="IPR016024">
    <property type="entry name" value="ARM-type_fold"/>
</dbReference>
<dbReference type="InterPro" id="IPR022716">
    <property type="entry name" value="Gcn1_N"/>
</dbReference>
<evidence type="ECO:0000256" key="1">
    <source>
        <dbReference type="ARBA" id="ARBA00007366"/>
    </source>
</evidence>
<dbReference type="Pfam" id="PF24987">
    <property type="entry name" value="HEAT_EF3_N"/>
    <property type="match status" value="1"/>
</dbReference>
<dbReference type="FunCoup" id="A0A0D1XL44">
    <property type="interactions" value="1374"/>
</dbReference>
<evidence type="ECO:0000256" key="3">
    <source>
        <dbReference type="ARBA" id="ARBA00072275"/>
    </source>
</evidence>
<dbReference type="Gene3D" id="1.25.10.10">
    <property type="entry name" value="Leucine-rich Repeat Variant"/>
    <property type="match status" value="5"/>
</dbReference>
<feature type="repeat" description="HEAT" evidence="4">
    <location>
        <begin position="1982"/>
        <end position="2019"/>
    </location>
</feature>
<dbReference type="Pfam" id="PF24993">
    <property type="entry name" value="GNC1_N"/>
    <property type="match status" value="1"/>
</dbReference>
<keyword evidence="2" id="KW-0677">Repeat</keyword>